<dbReference type="EMBL" id="JBJUIK010000008">
    <property type="protein sequence ID" value="KAL3520112.1"/>
    <property type="molecule type" value="Genomic_DNA"/>
</dbReference>
<feature type="chain" id="PRO_5044822015" evidence="1">
    <location>
        <begin position="17"/>
        <end position="70"/>
    </location>
</feature>
<keyword evidence="1" id="KW-0732">Signal</keyword>
<name>A0ABD2ZPN0_9GENT</name>
<evidence type="ECO:0000313" key="3">
    <source>
        <dbReference type="Proteomes" id="UP001630127"/>
    </source>
</evidence>
<gene>
    <name evidence="2" type="ORF">ACH5RR_018261</name>
</gene>
<dbReference type="Proteomes" id="UP001630127">
    <property type="component" value="Unassembled WGS sequence"/>
</dbReference>
<evidence type="ECO:0000313" key="2">
    <source>
        <dbReference type="EMBL" id="KAL3520112.1"/>
    </source>
</evidence>
<dbReference type="AlphaFoldDB" id="A0ABD2ZPN0"/>
<proteinExistence type="predicted"/>
<reference evidence="2 3" key="1">
    <citation type="submission" date="2024-11" db="EMBL/GenBank/DDBJ databases">
        <title>A near-complete genome assembly of Cinchona calisaya.</title>
        <authorList>
            <person name="Lian D.C."/>
            <person name="Zhao X.W."/>
            <person name="Wei L."/>
        </authorList>
    </citation>
    <scope>NUCLEOTIDE SEQUENCE [LARGE SCALE GENOMIC DNA]</scope>
    <source>
        <tissue evidence="2">Nenye</tissue>
    </source>
</reference>
<evidence type="ECO:0000256" key="1">
    <source>
        <dbReference type="SAM" id="SignalP"/>
    </source>
</evidence>
<comment type="caution">
    <text evidence="2">The sequence shown here is derived from an EMBL/GenBank/DDBJ whole genome shotgun (WGS) entry which is preliminary data.</text>
</comment>
<accession>A0ABD2ZPN0</accession>
<protein>
    <submittedName>
        <fullName evidence="2">Uncharacterized protein</fullName>
    </submittedName>
</protein>
<keyword evidence="3" id="KW-1185">Reference proteome</keyword>
<feature type="signal peptide" evidence="1">
    <location>
        <begin position="1"/>
        <end position="16"/>
    </location>
</feature>
<sequence>MTENWISMMLIFGVRGSGDLARVVVKGDGSNGGEGSAMEEEGLGRMVAGGCCLGGGAAAGGGVRDKGRRY</sequence>
<organism evidence="2 3">
    <name type="scientific">Cinchona calisaya</name>
    <dbReference type="NCBI Taxonomy" id="153742"/>
    <lineage>
        <taxon>Eukaryota</taxon>
        <taxon>Viridiplantae</taxon>
        <taxon>Streptophyta</taxon>
        <taxon>Embryophyta</taxon>
        <taxon>Tracheophyta</taxon>
        <taxon>Spermatophyta</taxon>
        <taxon>Magnoliopsida</taxon>
        <taxon>eudicotyledons</taxon>
        <taxon>Gunneridae</taxon>
        <taxon>Pentapetalae</taxon>
        <taxon>asterids</taxon>
        <taxon>lamiids</taxon>
        <taxon>Gentianales</taxon>
        <taxon>Rubiaceae</taxon>
        <taxon>Cinchonoideae</taxon>
        <taxon>Cinchoneae</taxon>
        <taxon>Cinchona</taxon>
    </lineage>
</organism>